<dbReference type="InterPro" id="IPR000182">
    <property type="entry name" value="GNAT_dom"/>
</dbReference>
<keyword evidence="2 4" id="KW-0012">Acyltransferase</keyword>
<organism evidence="4 5">
    <name type="scientific">Mucilaginibacter litoreus</name>
    <dbReference type="NCBI Taxonomy" id="1048221"/>
    <lineage>
        <taxon>Bacteria</taxon>
        <taxon>Pseudomonadati</taxon>
        <taxon>Bacteroidota</taxon>
        <taxon>Sphingobacteriia</taxon>
        <taxon>Sphingobacteriales</taxon>
        <taxon>Sphingobacteriaceae</taxon>
        <taxon>Mucilaginibacter</taxon>
    </lineage>
</organism>
<dbReference type="Proteomes" id="UP001597010">
    <property type="component" value="Unassembled WGS sequence"/>
</dbReference>
<dbReference type="InterPro" id="IPR050832">
    <property type="entry name" value="Bact_Acetyltransf"/>
</dbReference>
<comment type="caution">
    <text evidence="4">The sequence shown here is derived from an EMBL/GenBank/DDBJ whole genome shotgun (WGS) entry which is preliminary data.</text>
</comment>
<keyword evidence="5" id="KW-1185">Reference proteome</keyword>
<accession>A0ABW3ASD1</accession>
<evidence type="ECO:0000256" key="1">
    <source>
        <dbReference type="ARBA" id="ARBA00022679"/>
    </source>
</evidence>
<evidence type="ECO:0000256" key="2">
    <source>
        <dbReference type="ARBA" id="ARBA00023315"/>
    </source>
</evidence>
<evidence type="ECO:0000313" key="4">
    <source>
        <dbReference type="EMBL" id="MFD0793827.1"/>
    </source>
</evidence>
<dbReference type="PROSITE" id="PS51186">
    <property type="entry name" value="GNAT"/>
    <property type="match status" value="1"/>
</dbReference>
<keyword evidence="1 4" id="KW-0808">Transferase</keyword>
<reference evidence="5" key="1">
    <citation type="journal article" date="2019" name="Int. J. Syst. Evol. Microbiol.">
        <title>The Global Catalogue of Microorganisms (GCM) 10K type strain sequencing project: providing services to taxonomists for standard genome sequencing and annotation.</title>
        <authorList>
            <consortium name="The Broad Institute Genomics Platform"/>
            <consortium name="The Broad Institute Genome Sequencing Center for Infectious Disease"/>
            <person name="Wu L."/>
            <person name="Ma J."/>
        </authorList>
    </citation>
    <scope>NUCLEOTIDE SEQUENCE [LARGE SCALE GENOMIC DNA]</scope>
    <source>
        <strain evidence="5">CCUG 61484</strain>
    </source>
</reference>
<dbReference type="SUPFAM" id="SSF55729">
    <property type="entry name" value="Acyl-CoA N-acyltransferases (Nat)"/>
    <property type="match status" value="1"/>
</dbReference>
<dbReference type="RefSeq" id="WP_377115322.1">
    <property type="nucleotide sequence ID" value="NZ_JBHTHZ010000005.1"/>
</dbReference>
<dbReference type="EMBL" id="JBHTHZ010000005">
    <property type="protein sequence ID" value="MFD0793827.1"/>
    <property type="molecule type" value="Genomic_DNA"/>
</dbReference>
<protein>
    <submittedName>
        <fullName evidence="4">GNAT family N-acetyltransferase</fullName>
        <ecNumber evidence="4">2.3.1.-</ecNumber>
    </submittedName>
</protein>
<dbReference type="Pfam" id="PF00583">
    <property type="entry name" value="Acetyltransf_1"/>
    <property type="match status" value="1"/>
</dbReference>
<dbReference type="EC" id="2.3.1.-" evidence="4"/>
<sequence>MFRCFSSAKQSELSNPNSEFHFAIIDNQPVAYLKLNFGDAQTELQDTNALEIERIYVLQQHQGLKIGKQLLEFAIQKAADNGLLYLWLGVWEHNLKAQKFYKYHGFEVFDSHQFVLGKDEQTDLLMKKLL</sequence>
<dbReference type="CDD" id="cd04301">
    <property type="entry name" value="NAT_SF"/>
    <property type="match status" value="1"/>
</dbReference>
<feature type="domain" description="N-acetyltransferase" evidence="3">
    <location>
        <begin position="1"/>
        <end position="130"/>
    </location>
</feature>
<dbReference type="PANTHER" id="PTHR43877">
    <property type="entry name" value="AMINOALKYLPHOSPHONATE N-ACETYLTRANSFERASE-RELATED-RELATED"/>
    <property type="match status" value="1"/>
</dbReference>
<dbReference type="Gene3D" id="3.40.630.30">
    <property type="match status" value="1"/>
</dbReference>
<name>A0ABW3ASD1_9SPHI</name>
<dbReference type="InterPro" id="IPR016181">
    <property type="entry name" value="Acyl_CoA_acyltransferase"/>
</dbReference>
<evidence type="ECO:0000313" key="5">
    <source>
        <dbReference type="Proteomes" id="UP001597010"/>
    </source>
</evidence>
<dbReference type="PANTHER" id="PTHR43877:SF2">
    <property type="entry name" value="AMINOALKYLPHOSPHONATE N-ACETYLTRANSFERASE-RELATED"/>
    <property type="match status" value="1"/>
</dbReference>
<proteinExistence type="predicted"/>
<gene>
    <name evidence="4" type="ORF">ACFQZX_09370</name>
</gene>
<dbReference type="GO" id="GO:0016746">
    <property type="term" value="F:acyltransferase activity"/>
    <property type="evidence" value="ECO:0007669"/>
    <property type="project" value="UniProtKB-KW"/>
</dbReference>
<evidence type="ECO:0000259" key="3">
    <source>
        <dbReference type="PROSITE" id="PS51186"/>
    </source>
</evidence>